<dbReference type="SUPFAM" id="SSF69318">
    <property type="entry name" value="Integrin alpha N-terminal domain"/>
    <property type="match status" value="1"/>
</dbReference>
<dbReference type="InterPro" id="IPR028994">
    <property type="entry name" value="Integrin_alpha_N"/>
</dbReference>
<organism evidence="2">
    <name type="scientific">bioreactor metagenome</name>
    <dbReference type="NCBI Taxonomy" id="1076179"/>
    <lineage>
        <taxon>unclassified sequences</taxon>
        <taxon>metagenomes</taxon>
        <taxon>ecological metagenomes</taxon>
    </lineage>
</organism>
<accession>A0A644X4Y0</accession>
<dbReference type="InterPro" id="IPR013517">
    <property type="entry name" value="FG-GAP"/>
</dbReference>
<keyword evidence="1" id="KW-0732">Signal</keyword>
<name>A0A644X4Y0_9ZZZZ</name>
<gene>
    <name evidence="2" type="ORF">SDC9_57437</name>
</gene>
<evidence type="ECO:0000256" key="1">
    <source>
        <dbReference type="ARBA" id="ARBA00022729"/>
    </source>
</evidence>
<comment type="caution">
    <text evidence="2">The sequence shown here is derived from an EMBL/GenBank/DDBJ whole genome shotgun (WGS) entry which is preliminary data.</text>
</comment>
<protein>
    <recommendedName>
        <fullName evidence="3">VCBS repeat-containing protein</fullName>
    </recommendedName>
</protein>
<dbReference type="Pfam" id="PF13517">
    <property type="entry name" value="FG-GAP_3"/>
    <property type="match status" value="1"/>
</dbReference>
<dbReference type="PROSITE" id="PS51257">
    <property type="entry name" value="PROKAR_LIPOPROTEIN"/>
    <property type="match status" value="1"/>
</dbReference>
<dbReference type="AlphaFoldDB" id="A0A644X4Y0"/>
<proteinExistence type="predicted"/>
<reference evidence="2" key="1">
    <citation type="submission" date="2019-08" db="EMBL/GenBank/DDBJ databases">
        <authorList>
            <person name="Kucharzyk K."/>
            <person name="Murdoch R.W."/>
            <person name="Higgins S."/>
            <person name="Loffler F."/>
        </authorList>
    </citation>
    <scope>NUCLEOTIDE SEQUENCE</scope>
</reference>
<sequence>MKNKLRCLAAASLLSALCLFLSGCAGLKPETAEDLYSLPSLPAEYRELEASINALIEEGAEYAAPTSGSNIQPVQLVDLDGDGQEEALAFMRKPNEEKPLKIYIFSASNGSYHRSAVIEGSGSAIFSIVYSDFDGDGYTELAVGWKTASEMQALTIYTLRGQQPEELLRTTYVKYVLTDLDADGRSELVAFRADTEGMGVAERYVWQDGTMALKSSCKISVTMAELSNLGRVVSGALQDGTPALFVVGVSDSTTAVTDILVDRDGELDNIVLSDITGMSTEIARFLSLYPTDINGDKTTEAPVPALIAMSEGGQGYYRIEWRGYDSSGASTRVASTYHDVEDGWYLVLPESWLNQVVVRRDSGPEEATVTFSYRDDTGTREFLKISAVTGSSREIKAVRGGRFILSRRAETVYSAELMPEANNAWLLSMTEDELRTAFSLITGEWLAGDN</sequence>
<evidence type="ECO:0000313" key="2">
    <source>
        <dbReference type="EMBL" id="MPM11099.1"/>
    </source>
</evidence>
<dbReference type="Gene3D" id="2.130.10.130">
    <property type="entry name" value="Integrin alpha, N-terminal"/>
    <property type="match status" value="1"/>
</dbReference>
<evidence type="ECO:0008006" key="3">
    <source>
        <dbReference type="Google" id="ProtNLM"/>
    </source>
</evidence>
<dbReference type="EMBL" id="VSSQ01001784">
    <property type="protein sequence ID" value="MPM11099.1"/>
    <property type="molecule type" value="Genomic_DNA"/>
</dbReference>